<reference evidence="5" key="1">
    <citation type="submission" date="2021-01" db="EMBL/GenBank/DDBJ databases">
        <authorList>
            <person name="Corre E."/>
            <person name="Pelletier E."/>
            <person name="Niang G."/>
            <person name="Scheremetjew M."/>
            <person name="Finn R."/>
            <person name="Kale V."/>
            <person name="Holt S."/>
            <person name="Cochrane G."/>
            <person name="Meng A."/>
            <person name="Brown T."/>
            <person name="Cohen L."/>
        </authorList>
    </citation>
    <scope>NUCLEOTIDE SEQUENCE</scope>
    <source>
        <strain evidence="5">CCMP 2712</strain>
    </source>
</reference>
<dbReference type="InterPro" id="IPR011705">
    <property type="entry name" value="BACK"/>
</dbReference>
<dbReference type="InterPro" id="IPR001683">
    <property type="entry name" value="PX_dom"/>
</dbReference>
<dbReference type="SMART" id="SM00228">
    <property type="entry name" value="PDZ"/>
    <property type="match status" value="1"/>
</dbReference>
<dbReference type="PROSITE" id="PS50195">
    <property type="entry name" value="PX"/>
    <property type="match status" value="1"/>
</dbReference>
<dbReference type="SMART" id="SM00875">
    <property type="entry name" value="BACK"/>
    <property type="match status" value="1"/>
</dbReference>
<feature type="compositionally biased region" description="Polar residues" evidence="3">
    <location>
        <begin position="548"/>
        <end position="558"/>
    </location>
</feature>
<dbReference type="Gene3D" id="3.30.1520.10">
    <property type="entry name" value="Phox-like domain"/>
    <property type="match status" value="1"/>
</dbReference>
<dbReference type="Gene3D" id="1.25.40.420">
    <property type="match status" value="1"/>
</dbReference>
<evidence type="ECO:0000313" key="5">
    <source>
        <dbReference type="EMBL" id="CAE2334166.1"/>
    </source>
</evidence>
<dbReference type="EMBL" id="HBKN01044840">
    <property type="protein sequence ID" value="CAE2334166.1"/>
    <property type="molecule type" value="Transcribed_RNA"/>
</dbReference>
<feature type="compositionally biased region" description="Polar residues" evidence="3">
    <location>
        <begin position="265"/>
        <end position="278"/>
    </location>
</feature>
<proteinExistence type="predicted"/>
<dbReference type="Gene3D" id="2.30.42.10">
    <property type="match status" value="1"/>
</dbReference>
<accession>A0A7S4UPI2</accession>
<dbReference type="Pfam" id="PF00787">
    <property type="entry name" value="PX"/>
    <property type="match status" value="1"/>
</dbReference>
<feature type="region of interest" description="Disordered" evidence="3">
    <location>
        <begin position="265"/>
        <end position="305"/>
    </location>
</feature>
<evidence type="ECO:0000256" key="3">
    <source>
        <dbReference type="SAM" id="MobiDB-lite"/>
    </source>
</evidence>
<feature type="region of interest" description="Disordered" evidence="3">
    <location>
        <begin position="500"/>
        <end position="601"/>
    </location>
</feature>
<evidence type="ECO:0000256" key="1">
    <source>
        <dbReference type="ARBA" id="ARBA00022441"/>
    </source>
</evidence>
<dbReference type="Pfam" id="PF07707">
    <property type="entry name" value="BACK"/>
    <property type="match status" value="1"/>
</dbReference>
<dbReference type="InterPro" id="IPR001478">
    <property type="entry name" value="PDZ"/>
</dbReference>
<dbReference type="SUPFAM" id="SSF64268">
    <property type="entry name" value="PX domain"/>
    <property type="match status" value="1"/>
</dbReference>
<keyword evidence="1" id="KW-0880">Kelch repeat</keyword>
<keyword evidence="2" id="KW-0677">Repeat</keyword>
<dbReference type="InterPro" id="IPR036034">
    <property type="entry name" value="PDZ_sf"/>
</dbReference>
<sequence>MGSFGAWLARNPLQQSSESISNKSPGIRVTVEERTGFVTIAELEGGTSAWHSPLNIGDRITHVGTQSVKGKTKKQIHEMLCGVEGSSVEVRVDVRQKGSENVSGLCQTRKNVQRVVKLVRGAVVHDDAANEKESCTLQVQVNETQNCSGSLNLGLLCMPTEHIIYIFKLQKSGFSWEVQKRFSDFLAFDTKLRAKFGNKKLDLLLAESKLPGKAFLDKASQGLITKRKRRLEEYILALASHRAISRDDLFMNFLQFPDDLYSPQPATSAGQDLQSWEQESWDEEIEGDPSAGSKGQGDGAQGKRVREVRAEVVDLDSLGNRFDIFSHVTIRNAAEMLEKASASQVQHEIFGHCKIFILDHFEAVSRSEGFLFLPENLLKEILASDKLRAKEEIVYESVLSWMQAQKRREGNNPRRGDAAYSSRAHDDLLRLVRFPLMPSETLVLRVLHGKEAETLSLLRDLATEAVTLQAVPAHLRDRVKLKFLTPSQCMRRTPKISLEKLAAGPSGPPSHPSSARPAVNAVDHSSQHAGSMSERIVGNKSLLDDQRTQGPTSSSASHANAFYGRSKTKEVTRMVTDREQPSVRGGKEEKAEVQTQHDGSVGQETIKKKLVSLQTLSERNDLYLKRLVESGLVDDSHPSLSTRRLFHETRQGEQQEASGGRARLSEDVAQSLIDLDLIHKHRHRPEDTRLPRSTPAKTVNLMWEGDEKLFDESEDSRAAEIQEIWKRTFARPPTPQELDRVVI</sequence>
<protein>
    <recommendedName>
        <fullName evidence="4">PX domain-containing protein</fullName>
    </recommendedName>
</protein>
<gene>
    <name evidence="5" type="ORF">GTHE00462_LOCUS35075</name>
</gene>
<organism evidence="5">
    <name type="scientific">Guillardia theta</name>
    <name type="common">Cryptophyte</name>
    <name type="synonym">Cryptomonas phi</name>
    <dbReference type="NCBI Taxonomy" id="55529"/>
    <lineage>
        <taxon>Eukaryota</taxon>
        <taxon>Cryptophyceae</taxon>
        <taxon>Pyrenomonadales</taxon>
        <taxon>Geminigeraceae</taxon>
        <taxon>Guillardia</taxon>
    </lineage>
</organism>
<dbReference type="InterPro" id="IPR036871">
    <property type="entry name" value="PX_dom_sf"/>
</dbReference>
<dbReference type="PANTHER" id="PTHR24412">
    <property type="entry name" value="KELCH PROTEIN"/>
    <property type="match status" value="1"/>
</dbReference>
<dbReference type="GO" id="GO:0035091">
    <property type="term" value="F:phosphatidylinositol binding"/>
    <property type="evidence" value="ECO:0007669"/>
    <property type="project" value="InterPro"/>
</dbReference>
<dbReference type="CDD" id="cd06093">
    <property type="entry name" value="PX_domain"/>
    <property type="match status" value="1"/>
</dbReference>
<dbReference type="PANTHER" id="PTHR24412:SF441">
    <property type="entry name" value="KELCH-LIKE PROTEIN 28"/>
    <property type="match status" value="1"/>
</dbReference>
<dbReference type="AlphaFoldDB" id="A0A7S4UPI2"/>
<feature type="domain" description="PX" evidence="4">
    <location>
        <begin position="143"/>
        <end position="261"/>
    </location>
</feature>
<evidence type="ECO:0000259" key="4">
    <source>
        <dbReference type="PROSITE" id="PS50195"/>
    </source>
</evidence>
<feature type="compositionally biased region" description="Basic and acidic residues" evidence="3">
    <location>
        <begin position="567"/>
        <end position="592"/>
    </location>
</feature>
<dbReference type="SUPFAM" id="SSF50156">
    <property type="entry name" value="PDZ domain-like"/>
    <property type="match status" value="1"/>
</dbReference>
<name>A0A7S4UPI2_GUITH</name>
<evidence type="ECO:0000256" key="2">
    <source>
        <dbReference type="ARBA" id="ARBA00022737"/>
    </source>
</evidence>
<dbReference type="SMART" id="SM00312">
    <property type="entry name" value="PX"/>
    <property type="match status" value="1"/>
</dbReference>